<dbReference type="Proteomes" id="UP001174909">
    <property type="component" value="Unassembled WGS sequence"/>
</dbReference>
<keyword evidence="6" id="KW-0694">RNA-binding</keyword>
<dbReference type="NCBIfam" id="TIGR00188">
    <property type="entry name" value="rnpA"/>
    <property type="match status" value="1"/>
</dbReference>
<comment type="function">
    <text evidence="1">RNaseP catalyzes the removal of the 5'-leader sequence from pre-tRNA to produce the mature 5'-terminus. It can also cleave other RNA substrates such as 4.5S RNA. The protein component plays an auxiliary but essential role in vivo by binding to the 5'-leader sequence and broadening the substrate specificity of the ribozyme.</text>
</comment>
<dbReference type="HAMAP" id="MF_00227">
    <property type="entry name" value="RNase_P"/>
    <property type="match status" value="1"/>
</dbReference>
<dbReference type="Gene3D" id="3.30.230.10">
    <property type="match status" value="1"/>
</dbReference>
<evidence type="ECO:0000313" key="7">
    <source>
        <dbReference type="EMBL" id="CAI8033403.1"/>
    </source>
</evidence>
<organism evidence="7 8">
    <name type="scientific">Geodia barretti</name>
    <name type="common">Barrett's horny sponge</name>
    <dbReference type="NCBI Taxonomy" id="519541"/>
    <lineage>
        <taxon>Eukaryota</taxon>
        <taxon>Metazoa</taxon>
        <taxon>Porifera</taxon>
        <taxon>Demospongiae</taxon>
        <taxon>Heteroscleromorpha</taxon>
        <taxon>Tetractinellida</taxon>
        <taxon>Astrophorina</taxon>
        <taxon>Geodiidae</taxon>
        <taxon>Geodia</taxon>
    </lineage>
</organism>
<evidence type="ECO:0000256" key="1">
    <source>
        <dbReference type="ARBA" id="ARBA00002663"/>
    </source>
</evidence>
<keyword evidence="2" id="KW-0819">tRNA processing</keyword>
<dbReference type="AlphaFoldDB" id="A0AA35SP37"/>
<dbReference type="PANTHER" id="PTHR33992">
    <property type="entry name" value="RIBONUCLEASE P PROTEIN COMPONENT"/>
    <property type="match status" value="1"/>
</dbReference>
<proteinExistence type="inferred from homology"/>
<protein>
    <submittedName>
        <fullName evidence="7">Ribonuclease P protein component</fullName>
    </submittedName>
</protein>
<evidence type="ECO:0000313" key="8">
    <source>
        <dbReference type="Proteomes" id="UP001174909"/>
    </source>
</evidence>
<keyword evidence="3" id="KW-0540">Nuclease</keyword>
<name>A0AA35SP37_GEOBA</name>
<reference evidence="7" key="1">
    <citation type="submission" date="2023-03" db="EMBL/GenBank/DDBJ databases">
        <authorList>
            <person name="Steffen K."/>
            <person name="Cardenas P."/>
        </authorList>
    </citation>
    <scope>NUCLEOTIDE SEQUENCE</scope>
</reference>
<dbReference type="EMBL" id="CASHTH010002664">
    <property type="protein sequence ID" value="CAI8033403.1"/>
    <property type="molecule type" value="Genomic_DNA"/>
</dbReference>
<dbReference type="GO" id="GO:0004526">
    <property type="term" value="F:ribonuclease P activity"/>
    <property type="evidence" value="ECO:0007669"/>
    <property type="project" value="InterPro"/>
</dbReference>
<dbReference type="PROSITE" id="PS00648">
    <property type="entry name" value="RIBONUCLEASE_P"/>
    <property type="match status" value="1"/>
</dbReference>
<dbReference type="GO" id="GO:0030677">
    <property type="term" value="C:ribonuclease P complex"/>
    <property type="evidence" value="ECO:0007669"/>
    <property type="project" value="TreeGrafter"/>
</dbReference>
<evidence type="ECO:0000256" key="2">
    <source>
        <dbReference type="ARBA" id="ARBA00022694"/>
    </source>
</evidence>
<keyword evidence="8" id="KW-1185">Reference proteome</keyword>
<dbReference type="GO" id="GO:0000049">
    <property type="term" value="F:tRNA binding"/>
    <property type="evidence" value="ECO:0007669"/>
    <property type="project" value="InterPro"/>
</dbReference>
<evidence type="ECO:0000256" key="3">
    <source>
        <dbReference type="ARBA" id="ARBA00022722"/>
    </source>
</evidence>
<dbReference type="Pfam" id="PF00825">
    <property type="entry name" value="Ribonuclease_P"/>
    <property type="match status" value="1"/>
</dbReference>
<evidence type="ECO:0000256" key="4">
    <source>
        <dbReference type="ARBA" id="ARBA00022759"/>
    </source>
</evidence>
<dbReference type="InterPro" id="IPR020539">
    <property type="entry name" value="RNase_P_CS"/>
</dbReference>
<keyword evidence="5" id="KW-0378">Hydrolase</keyword>
<accession>A0AA35SP37</accession>
<dbReference type="InterPro" id="IPR000100">
    <property type="entry name" value="RNase_P"/>
</dbReference>
<dbReference type="PANTHER" id="PTHR33992:SF1">
    <property type="entry name" value="RIBONUCLEASE P PROTEIN COMPONENT"/>
    <property type="match status" value="1"/>
</dbReference>
<dbReference type="GO" id="GO:0042781">
    <property type="term" value="F:3'-tRNA processing endoribonuclease activity"/>
    <property type="evidence" value="ECO:0007669"/>
    <property type="project" value="TreeGrafter"/>
</dbReference>
<keyword evidence="4" id="KW-0255">Endonuclease</keyword>
<evidence type="ECO:0000256" key="5">
    <source>
        <dbReference type="ARBA" id="ARBA00022801"/>
    </source>
</evidence>
<sequence length="133" mass="14852">MQQSHRISGDKRHSQIHREGSSAANRLLVIRFLANNLDHSRFAFVVSKRVGNAVARNRIKRRLRESVRGCDVHSGWDAVFIARRGVQNATFHDLNRAALNLLRRSRIAVSEGQRPNVAAVDSEVSNSGGESTK</sequence>
<dbReference type="SUPFAM" id="SSF54211">
    <property type="entry name" value="Ribosomal protein S5 domain 2-like"/>
    <property type="match status" value="1"/>
</dbReference>
<dbReference type="InterPro" id="IPR014721">
    <property type="entry name" value="Ribsml_uS5_D2-typ_fold_subgr"/>
</dbReference>
<gene>
    <name evidence="7" type="ORF">GBAR_LOCUS18842</name>
</gene>
<dbReference type="InterPro" id="IPR020568">
    <property type="entry name" value="Ribosomal_Su5_D2-typ_SF"/>
</dbReference>
<evidence type="ECO:0000256" key="6">
    <source>
        <dbReference type="ARBA" id="ARBA00022884"/>
    </source>
</evidence>
<comment type="caution">
    <text evidence="7">The sequence shown here is derived from an EMBL/GenBank/DDBJ whole genome shotgun (WGS) entry which is preliminary data.</text>
</comment>